<evidence type="ECO:0000313" key="2">
    <source>
        <dbReference type="Proteomes" id="UP000830401"/>
    </source>
</evidence>
<protein>
    <submittedName>
        <fullName evidence="1">Uncharacterized protein</fullName>
    </submittedName>
</protein>
<keyword evidence="2" id="KW-1185">Reference proteome</keyword>
<evidence type="ECO:0000313" key="1">
    <source>
        <dbReference type="EMBL" id="UOQ69746.1"/>
    </source>
</evidence>
<dbReference type="EMBL" id="CP095068">
    <property type="protein sequence ID" value="UOQ69746.1"/>
    <property type="molecule type" value="Genomic_DNA"/>
</dbReference>
<sequence>MRDPTLPGAGVVKASYTYYAPAGTSRQPQLYQNSAPATYPCSGTLLISEYDPKHELISGSYHVDYSFVPNPKQLAPARPDNWQITLEGSFNNVNLKQ</sequence>
<keyword evidence="1" id="KW-0614">Plasmid</keyword>
<geneLocation type="plasmid" evidence="1 2">
    <name>unnamed7</name>
</geneLocation>
<organism evidence="1 2">
    <name type="scientific">Hymenobacter volaticus</name>
    <dbReference type="NCBI Taxonomy" id="2932254"/>
    <lineage>
        <taxon>Bacteria</taxon>
        <taxon>Pseudomonadati</taxon>
        <taxon>Bacteroidota</taxon>
        <taxon>Cytophagia</taxon>
        <taxon>Cytophagales</taxon>
        <taxon>Hymenobacteraceae</taxon>
        <taxon>Hymenobacter</taxon>
    </lineage>
</organism>
<accession>A0ABY4GFZ4</accession>
<gene>
    <name evidence="1" type="ORF">MUN86_29995</name>
</gene>
<name>A0ABY4GFZ4_9BACT</name>
<dbReference type="RefSeq" id="WP_245127594.1">
    <property type="nucleotide sequence ID" value="NZ_CP095068.1"/>
</dbReference>
<dbReference type="Proteomes" id="UP000830401">
    <property type="component" value="Plasmid unnamed7"/>
</dbReference>
<reference evidence="1" key="1">
    <citation type="submission" date="2022-04" db="EMBL/GenBank/DDBJ databases">
        <title>Hymenobacter sp. isolated from the air.</title>
        <authorList>
            <person name="Won M."/>
            <person name="Lee C.-M."/>
            <person name="Woen H.-Y."/>
            <person name="Kwon S.-W."/>
        </authorList>
    </citation>
    <scope>NUCLEOTIDE SEQUENCE</scope>
    <source>
        <strain evidence="1">5420S-77</strain>
        <plasmid evidence="1">unnamed7</plasmid>
    </source>
</reference>
<proteinExistence type="predicted"/>